<comment type="caution">
    <text evidence="1">The sequence shown here is derived from an EMBL/GenBank/DDBJ whole genome shotgun (WGS) entry which is preliminary data.</text>
</comment>
<accession>A0A4Z2J9S7</accession>
<protein>
    <submittedName>
        <fullName evidence="1">Uncharacterized protein</fullName>
    </submittedName>
</protein>
<proteinExistence type="predicted"/>
<gene>
    <name evidence="1" type="ORF">EYF80_003314</name>
</gene>
<name>A0A4Z2J9S7_9TELE</name>
<dbReference type="AlphaFoldDB" id="A0A4Z2J9S7"/>
<dbReference type="EMBL" id="SRLO01000015">
    <property type="protein sequence ID" value="TNN86544.1"/>
    <property type="molecule type" value="Genomic_DNA"/>
</dbReference>
<dbReference type="Proteomes" id="UP000314294">
    <property type="component" value="Unassembled WGS sequence"/>
</dbReference>
<evidence type="ECO:0000313" key="2">
    <source>
        <dbReference type="Proteomes" id="UP000314294"/>
    </source>
</evidence>
<keyword evidence="2" id="KW-1185">Reference proteome</keyword>
<reference evidence="1 2" key="1">
    <citation type="submission" date="2019-03" db="EMBL/GenBank/DDBJ databases">
        <title>First draft genome of Liparis tanakae, snailfish: a comprehensive survey of snailfish specific genes.</title>
        <authorList>
            <person name="Kim W."/>
            <person name="Song I."/>
            <person name="Jeong J.-H."/>
            <person name="Kim D."/>
            <person name="Kim S."/>
            <person name="Ryu S."/>
            <person name="Song J.Y."/>
            <person name="Lee S.K."/>
        </authorList>
    </citation>
    <scope>NUCLEOTIDE SEQUENCE [LARGE SCALE GENOMIC DNA]</scope>
    <source>
        <tissue evidence="1">Muscle</tissue>
    </source>
</reference>
<organism evidence="1 2">
    <name type="scientific">Liparis tanakae</name>
    <name type="common">Tanaka's snailfish</name>
    <dbReference type="NCBI Taxonomy" id="230148"/>
    <lineage>
        <taxon>Eukaryota</taxon>
        <taxon>Metazoa</taxon>
        <taxon>Chordata</taxon>
        <taxon>Craniata</taxon>
        <taxon>Vertebrata</taxon>
        <taxon>Euteleostomi</taxon>
        <taxon>Actinopterygii</taxon>
        <taxon>Neopterygii</taxon>
        <taxon>Teleostei</taxon>
        <taxon>Neoteleostei</taxon>
        <taxon>Acanthomorphata</taxon>
        <taxon>Eupercaria</taxon>
        <taxon>Perciformes</taxon>
        <taxon>Cottioidei</taxon>
        <taxon>Cottales</taxon>
        <taxon>Liparidae</taxon>
        <taxon>Liparis</taxon>
    </lineage>
</organism>
<evidence type="ECO:0000313" key="1">
    <source>
        <dbReference type="EMBL" id="TNN86544.1"/>
    </source>
</evidence>
<sequence>MANRMQLLYIDECTGRVNTDGSINGVVQHFFFQVTAGCGKPRAVQRRVIFSPTLAVTSTGASENNGPAVEGRREISVMWNTQVVVSPPTSRLTVPAEVPAELLATQLY</sequence>